<dbReference type="AlphaFoldDB" id="A0A8T2UN11"/>
<keyword evidence="8" id="KW-1185">Reference proteome</keyword>
<evidence type="ECO:0000259" key="6">
    <source>
        <dbReference type="Pfam" id="PF03168"/>
    </source>
</evidence>
<dbReference type="PANTHER" id="PTHR31234:SF2">
    <property type="entry name" value="OS05G0199100 PROTEIN"/>
    <property type="match status" value="1"/>
</dbReference>
<keyword evidence="3 5" id="KW-1133">Transmembrane helix</keyword>
<reference evidence="7" key="1">
    <citation type="submission" date="2021-08" db="EMBL/GenBank/DDBJ databases">
        <title>WGS assembly of Ceratopteris richardii.</title>
        <authorList>
            <person name="Marchant D.B."/>
            <person name="Chen G."/>
            <person name="Jenkins J."/>
            <person name="Shu S."/>
            <person name="Leebens-Mack J."/>
            <person name="Grimwood J."/>
            <person name="Schmutz J."/>
            <person name="Soltis P."/>
            <person name="Soltis D."/>
            <person name="Chen Z.-H."/>
        </authorList>
    </citation>
    <scope>NUCLEOTIDE SEQUENCE</scope>
    <source>
        <strain evidence="7">Whitten #5841</strain>
        <tissue evidence="7">Leaf</tissue>
    </source>
</reference>
<feature type="transmembrane region" description="Helical" evidence="5">
    <location>
        <begin position="90"/>
        <end position="120"/>
    </location>
</feature>
<dbReference type="InterPro" id="IPR004864">
    <property type="entry name" value="LEA_2"/>
</dbReference>
<dbReference type="Proteomes" id="UP000825935">
    <property type="component" value="Chromosome 7"/>
</dbReference>
<dbReference type="InterPro" id="IPR044839">
    <property type="entry name" value="NDR1-like"/>
</dbReference>
<evidence type="ECO:0000256" key="5">
    <source>
        <dbReference type="SAM" id="Phobius"/>
    </source>
</evidence>
<dbReference type="EMBL" id="CM035412">
    <property type="protein sequence ID" value="KAH7433679.1"/>
    <property type="molecule type" value="Genomic_DNA"/>
</dbReference>
<feature type="domain" description="Late embryogenesis abundant protein LEA-2 subgroup" evidence="6">
    <location>
        <begin position="163"/>
        <end position="266"/>
    </location>
</feature>
<evidence type="ECO:0000313" key="7">
    <source>
        <dbReference type="EMBL" id="KAH7433679.1"/>
    </source>
</evidence>
<keyword evidence="4 5" id="KW-0472">Membrane</keyword>
<dbReference type="OrthoDB" id="1934907at2759"/>
<evidence type="ECO:0000313" key="8">
    <source>
        <dbReference type="Proteomes" id="UP000825935"/>
    </source>
</evidence>
<protein>
    <recommendedName>
        <fullName evidence="6">Late embryogenesis abundant protein LEA-2 subgroup domain-containing protein</fullName>
    </recommendedName>
</protein>
<evidence type="ECO:0000256" key="4">
    <source>
        <dbReference type="ARBA" id="ARBA00023136"/>
    </source>
</evidence>
<dbReference type="GO" id="GO:0098542">
    <property type="term" value="P:defense response to other organism"/>
    <property type="evidence" value="ECO:0007669"/>
    <property type="project" value="InterPro"/>
</dbReference>
<dbReference type="OMA" id="NNSIRIR"/>
<comment type="subcellular location">
    <subcellularLocation>
        <location evidence="1">Membrane</location>
        <topology evidence="1">Single-pass membrane protein</topology>
    </subcellularLocation>
</comment>
<evidence type="ECO:0000256" key="2">
    <source>
        <dbReference type="ARBA" id="ARBA00022692"/>
    </source>
</evidence>
<comment type="caution">
    <text evidence="7">The sequence shown here is derived from an EMBL/GenBank/DDBJ whole genome shotgun (WGS) entry which is preliminary data.</text>
</comment>
<dbReference type="PANTHER" id="PTHR31234">
    <property type="entry name" value="LATE EMBRYOGENESIS ABUNDANT (LEA) HYDROXYPROLINE-RICH GLYCOPROTEIN FAMILY"/>
    <property type="match status" value="1"/>
</dbReference>
<gene>
    <name evidence="7" type="ORF">KP509_07G080900</name>
</gene>
<evidence type="ECO:0000256" key="3">
    <source>
        <dbReference type="ARBA" id="ARBA00022989"/>
    </source>
</evidence>
<proteinExistence type="predicted"/>
<dbReference type="Pfam" id="PF03168">
    <property type="entry name" value="LEA_2"/>
    <property type="match status" value="1"/>
</dbReference>
<evidence type="ECO:0000256" key="1">
    <source>
        <dbReference type="ARBA" id="ARBA00004167"/>
    </source>
</evidence>
<sequence length="294" mass="33127">MGDHRVYPYGDGHDRIPVLYPSVNPVHDGQEGLLAASSSKFSAANGAHVNKKEQTQALIQAREVSDSDSLNVAESQDQEQLRRRRRGCRWCRRCCCCVFGFVLTLVILIGVLVGVFFLVFHPKLPKYTVTNATLRRFELNNATSNSNGSPQGTVFLTAELDLTVQMKNPNKKIGIDYRSIHAAFFYDSLDIGEGSIPGFYQGHKNTTDVNLVMMGRDIPLTPTFASELSRTLANDDSLTLHTRAIVRLRIKLGRWKLHTWKVRIKCGLQISNPTRGNVRLLHNSCKFKLLRFRL</sequence>
<keyword evidence="2 5" id="KW-0812">Transmembrane</keyword>
<name>A0A8T2UN11_CERRI</name>
<dbReference type="GO" id="GO:0005886">
    <property type="term" value="C:plasma membrane"/>
    <property type="evidence" value="ECO:0007669"/>
    <property type="project" value="TreeGrafter"/>
</dbReference>
<accession>A0A8T2UN11</accession>
<organism evidence="7 8">
    <name type="scientific">Ceratopteris richardii</name>
    <name type="common">Triangle waterfern</name>
    <dbReference type="NCBI Taxonomy" id="49495"/>
    <lineage>
        <taxon>Eukaryota</taxon>
        <taxon>Viridiplantae</taxon>
        <taxon>Streptophyta</taxon>
        <taxon>Embryophyta</taxon>
        <taxon>Tracheophyta</taxon>
        <taxon>Polypodiopsida</taxon>
        <taxon>Polypodiidae</taxon>
        <taxon>Polypodiales</taxon>
        <taxon>Pteridineae</taxon>
        <taxon>Pteridaceae</taxon>
        <taxon>Parkerioideae</taxon>
        <taxon>Ceratopteris</taxon>
    </lineage>
</organism>